<dbReference type="PROSITE" id="PS51123">
    <property type="entry name" value="OMPA_2"/>
    <property type="match status" value="1"/>
</dbReference>
<feature type="region of interest" description="Disordered" evidence="6">
    <location>
        <begin position="465"/>
        <end position="493"/>
    </location>
</feature>
<protein>
    <submittedName>
        <fullName evidence="8">Thrombospondin type 3 repeat:OmpA/MotB</fullName>
    </submittedName>
</protein>
<dbReference type="Gene3D" id="4.10.1080.10">
    <property type="entry name" value="TSP type-3 repeat"/>
    <property type="match status" value="1"/>
</dbReference>
<name>A1ZXZ6_MICM2</name>
<keyword evidence="2" id="KW-0732">Signal</keyword>
<dbReference type="SUPFAM" id="SSF103647">
    <property type="entry name" value="TSP type-3 repeat"/>
    <property type="match status" value="1"/>
</dbReference>
<dbReference type="Pfam" id="PF02412">
    <property type="entry name" value="TSP_3"/>
    <property type="match status" value="3"/>
</dbReference>
<evidence type="ECO:0000256" key="1">
    <source>
        <dbReference type="ARBA" id="ARBA00004442"/>
    </source>
</evidence>
<dbReference type="PRINTS" id="PR01021">
    <property type="entry name" value="OMPADOMAIN"/>
</dbReference>
<feature type="region of interest" description="Disordered" evidence="6">
    <location>
        <begin position="36"/>
        <end position="58"/>
    </location>
</feature>
<accession>A1ZXZ6</accession>
<evidence type="ECO:0000256" key="4">
    <source>
        <dbReference type="ARBA" id="ARBA00023237"/>
    </source>
</evidence>
<dbReference type="GO" id="GO:0009279">
    <property type="term" value="C:cell outer membrane"/>
    <property type="evidence" value="ECO:0007669"/>
    <property type="project" value="UniProtKB-SubCell"/>
</dbReference>
<gene>
    <name evidence="8" type="ORF">M23134_05535</name>
</gene>
<dbReference type="InterPro" id="IPR050330">
    <property type="entry name" value="Bact_OuterMem_StrucFunc"/>
</dbReference>
<feature type="compositionally biased region" description="Basic and acidic residues" evidence="6">
    <location>
        <begin position="271"/>
        <end position="280"/>
    </location>
</feature>
<dbReference type="EMBL" id="AAWS01000062">
    <property type="protein sequence ID" value="EAY24733.1"/>
    <property type="molecule type" value="Genomic_DNA"/>
</dbReference>
<dbReference type="PRINTS" id="PR01023">
    <property type="entry name" value="NAFLGMOTY"/>
</dbReference>
<dbReference type="PANTHER" id="PTHR30329:SF21">
    <property type="entry name" value="LIPOPROTEIN YIAD-RELATED"/>
    <property type="match status" value="1"/>
</dbReference>
<evidence type="ECO:0000256" key="3">
    <source>
        <dbReference type="ARBA" id="ARBA00023136"/>
    </source>
</evidence>
<feature type="region of interest" description="Disordered" evidence="6">
    <location>
        <begin position="208"/>
        <end position="285"/>
    </location>
</feature>
<evidence type="ECO:0000313" key="9">
    <source>
        <dbReference type="Proteomes" id="UP000004095"/>
    </source>
</evidence>
<dbReference type="Gene3D" id="3.30.1330.60">
    <property type="entry name" value="OmpA-like domain"/>
    <property type="match status" value="1"/>
</dbReference>
<evidence type="ECO:0000256" key="2">
    <source>
        <dbReference type="ARBA" id="ARBA00022729"/>
    </source>
</evidence>
<comment type="subcellular location">
    <subcellularLocation>
        <location evidence="1">Cell outer membrane</location>
    </subcellularLocation>
</comment>
<dbReference type="GO" id="GO:0007155">
    <property type="term" value="P:cell adhesion"/>
    <property type="evidence" value="ECO:0007669"/>
    <property type="project" value="InterPro"/>
</dbReference>
<dbReference type="eggNOG" id="COG2885">
    <property type="taxonomic scope" value="Bacteria"/>
</dbReference>
<evidence type="ECO:0000256" key="5">
    <source>
        <dbReference type="PROSITE-ProRule" id="PRU00473"/>
    </source>
</evidence>
<evidence type="ECO:0000256" key="6">
    <source>
        <dbReference type="SAM" id="MobiDB-lite"/>
    </source>
</evidence>
<feature type="compositionally biased region" description="Basic and acidic residues" evidence="6">
    <location>
        <begin position="37"/>
        <end position="58"/>
    </location>
</feature>
<dbReference type="InterPro" id="IPR006664">
    <property type="entry name" value="OMP_bac"/>
</dbReference>
<dbReference type="InterPro" id="IPR006665">
    <property type="entry name" value="OmpA-like"/>
</dbReference>
<keyword evidence="9" id="KW-1185">Reference proteome</keyword>
<dbReference type="PANTHER" id="PTHR30329">
    <property type="entry name" value="STATOR ELEMENT OF FLAGELLAR MOTOR COMPLEX"/>
    <property type="match status" value="1"/>
</dbReference>
<feature type="compositionally biased region" description="Basic and acidic residues" evidence="6">
    <location>
        <begin position="216"/>
        <end position="259"/>
    </location>
</feature>
<dbReference type="Pfam" id="PF00691">
    <property type="entry name" value="OmpA"/>
    <property type="match status" value="1"/>
</dbReference>
<dbReference type="RefSeq" id="WP_002704222.1">
    <property type="nucleotide sequence ID" value="NZ_AAWS01000062.1"/>
</dbReference>
<dbReference type="Proteomes" id="UP000004095">
    <property type="component" value="Unassembled WGS sequence"/>
</dbReference>
<feature type="domain" description="OmpA-like" evidence="7">
    <location>
        <begin position="377"/>
        <end position="493"/>
    </location>
</feature>
<dbReference type="InterPro" id="IPR028974">
    <property type="entry name" value="TSP_type-3_rpt"/>
</dbReference>
<proteinExistence type="predicted"/>
<evidence type="ECO:0000259" key="7">
    <source>
        <dbReference type="PROSITE" id="PS51123"/>
    </source>
</evidence>
<evidence type="ECO:0000313" key="8">
    <source>
        <dbReference type="EMBL" id="EAY24733.1"/>
    </source>
</evidence>
<dbReference type="InterPro" id="IPR003367">
    <property type="entry name" value="Thrombospondin_3-like_rpt"/>
</dbReference>
<dbReference type="InterPro" id="IPR036737">
    <property type="entry name" value="OmpA-like_sf"/>
</dbReference>
<reference evidence="8 9" key="1">
    <citation type="submission" date="2007-01" db="EMBL/GenBank/DDBJ databases">
        <authorList>
            <person name="Haygood M."/>
            <person name="Podell S."/>
            <person name="Anderson C."/>
            <person name="Hopkinson B."/>
            <person name="Roe K."/>
            <person name="Barbeau K."/>
            <person name="Gaasterland T."/>
            <person name="Ferriera S."/>
            <person name="Johnson J."/>
            <person name="Kravitz S."/>
            <person name="Beeson K."/>
            <person name="Sutton G."/>
            <person name="Rogers Y.-H."/>
            <person name="Friedman R."/>
            <person name="Frazier M."/>
            <person name="Venter J.C."/>
        </authorList>
    </citation>
    <scope>NUCLEOTIDE SEQUENCE [LARGE SCALE GENOMIC DNA]</scope>
    <source>
        <strain evidence="8 9">ATCC 23134</strain>
    </source>
</reference>
<keyword evidence="4" id="KW-0998">Cell outer membrane</keyword>
<dbReference type="CDD" id="cd07185">
    <property type="entry name" value="OmpA_C-like"/>
    <property type="match status" value="1"/>
</dbReference>
<organism evidence="8 9">
    <name type="scientific">Microscilla marina ATCC 23134</name>
    <dbReference type="NCBI Taxonomy" id="313606"/>
    <lineage>
        <taxon>Bacteria</taxon>
        <taxon>Pseudomonadati</taxon>
        <taxon>Bacteroidota</taxon>
        <taxon>Cytophagia</taxon>
        <taxon>Cytophagales</taxon>
        <taxon>Microscillaceae</taxon>
        <taxon>Microscilla</taxon>
    </lineage>
</organism>
<comment type="caution">
    <text evidence="8">The sequence shown here is derived from an EMBL/GenBank/DDBJ whole genome shotgun (WGS) entry which is preliminary data.</text>
</comment>
<keyword evidence="3 5" id="KW-0472">Membrane</keyword>
<dbReference type="AlphaFoldDB" id="A1ZXZ6"/>
<dbReference type="GO" id="GO:0005509">
    <property type="term" value="F:calcium ion binding"/>
    <property type="evidence" value="ECO:0007669"/>
    <property type="project" value="InterPro"/>
</dbReference>
<dbReference type="OrthoDB" id="1522982at2"/>
<dbReference type="SUPFAM" id="SSF103088">
    <property type="entry name" value="OmpA-like"/>
    <property type="match status" value="1"/>
</dbReference>
<sequence length="493" mass="53901">MNYEKNFKYLVFVLGVLFLGIADTMAQVTPSTYAAYRGDRDGDGVPESGGKDKCPDTHTRVQGREAYITVNGKKMWVPLPKNLQGKFKHELGSVLKERAELLNAKRKKKRELYRLDKKKVKGRDARKKKKADIAAKETEILKIDSLVGVIDEKKKKLDPRPYFEFFVTLENNTRVPVKLRLDVDAFGCLPDADQDGVPDLVDRCPNKAGGDGADGCPDRDKDGIPDKADLCPDVKGGKKTKGCPDKDNDGVADKDDECPNTKGEINLKGCPDADKDGVPDKDDDCPDVKGLVTLKGCPDSDGDGIPDKKDDCPDVKGSTKYNGCPDTDGDGIIDKKDDCPKKAGLAEFNGCPDRDKDGVPDKVDNCPDVPGVKDNRGCPEVLERASKVLFAPGKAIINPVSFPVLNELSELLKKYASTKIYLEGHTDNQGDDDANLKLSKDRAQAVADYLIKKGIAKSRIESTGFGETKPIADNKTAAGRKKNRRVDMKLTNQ</sequence>